<comment type="caution">
    <text evidence="2">The sequence shown here is derived from an EMBL/GenBank/DDBJ whole genome shotgun (WGS) entry which is preliminary data.</text>
</comment>
<name>A0AAD8KXC7_TARER</name>
<gene>
    <name evidence="2" type="ORF">QVD17_07832</name>
</gene>
<keyword evidence="1" id="KW-0732">Signal</keyword>
<evidence type="ECO:0000313" key="2">
    <source>
        <dbReference type="EMBL" id="KAK1431375.1"/>
    </source>
</evidence>
<evidence type="ECO:0008006" key="4">
    <source>
        <dbReference type="Google" id="ProtNLM"/>
    </source>
</evidence>
<sequence>MKSHGLTLFLVILCTLVIVSSARRLTIHQTPIQTQVHKQIGYAIFEMQRASQRDRRGAGCWKCWNGIHVVA</sequence>
<dbReference type="AlphaFoldDB" id="A0AAD8KXC7"/>
<proteinExistence type="predicted"/>
<protein>
    <recommendedName>
        <fullName evidence="4">Transmembrane protein</fullName>
    </recommendedName>
</protein>
<feature type="signal peptide" evidence="1">
    <location>
        <begin position="1"/>
        <end position="22"/>
    </location>
</feature>
<feature type="chain" id="PRO_5042055728" description="Transmembrane protein" evidence="1">
    <location>
        <begin position="23"/>
        <end position="71"/>
    </location>
</feature>
<reference evidence="2" key="1">
    <citation type="journal article" date="2023" name="bioRxiv">
        <title>Improved chromosome-level genome assembly for marigold (Tagetes erecta).</title>
        <authorList>
            <person name="Jiang F."/>
            <person name="Yuan L."/>
            <person name="Wang S."/>
            <person name="Wang H."/>
            <person name="Xu D."/>
            <person name="Wang A."/>
            <person name="Fan W."/>
        </authorList>
    </citation>
    <scope>NUCLEOTIDE SEQUENCE</scope>
    <source>
        <strain evidence="2">WSJ</strain>
        <tissue evidence="2">Leaf</tissue>
    </source>
</reference>
<accession>A0AAD8KXC7</accession>
<dbReference type="Proteomes" id="UP001229421">
    <property type="component" value="Unassembled WGS sequence"/>
</dbReference>
<organism evidence="2 3">
    <name type="scientific">Tagetes erecta</name>
    <name type="common">African marigold</name>
    <dbReference type="NCBI Taxonomy" id="13708"/>
    <lineage>
        <taxon>Eukaryota</taxon>
        <taxon>Viridiplantae</taxon>
        <taxon>Streptophyta</taxon>
        <taxon>Embryophyta</taxon>
        <taxon>Tracheophyta</taxon>
        <taxon>Spermatophyta</taxon>
        <taxon>Magnoliopsida</taxon>
        <taxon>eudicotyledons</taxon>
        <taxon>Gunneridae</taxon>
        <taxon>Pentapetalae</taxon>
        <taxon>asterids</taxon>
        <taxon>campanulids</taxon>
        <taxon>Asterales</taxon>
        <taxon>Asteraceae</taxon>
        <taxon>Asteroideae</taxon>
        <taxon>Heliantheae alliance</taxon>
        <taxon>Tageteae</taxon>
        <taxon>Tagetes</taxon>
    </lineage>
</organism>
<keyword evidence="3" id="KW-1185">Reference proteome</keyword>
<dbReference type="EMBL" id="JAUHHV010000002">
    <property type="protein sequence ID" value="KAK1431375.1"/>
    <property type="molecule type" value="Genomic_DNA"/>
</dbReference>
<evidence type="ECO:0000256" key="1">
    <source>
        <dbReference type="SAM" id="SignalP"/>
    </source>
</evidence>
<evidence type="ECO:0000313" key="3">
    <source>
        <dbReference type="Proteomes" id="UP001229421"/>
    </source>
</evidence>